<reference evidence="2 3" key="1">
    <citation type="submission" date="2014-03" db="EMBL/GenBank/DDBJ databases">
        <title>Draft genome of the hookworm Oesophagostomum dentatum.</title>
        <authorList>
            <person name="Mitreva M."/>
        </authorList>
    </citation>
    <scope>NUCLEOTIDE SEQUENCE [LARGE SCALE GENOMIC DNA]</scope>
    <source>
        <strain evidence="2 3">OD-Hann</strain>
    </source>
</reference>
<organism evidence="2 3">
    <name type="scientific">Oesophagostomum dentatum</name>
    <name type="common">Nodular worm</name>
    <dbReference type="NCBI Taxonomy" id="61180"/>
    <lineage>
        <taxon>Eukaryota</taxon>
        <taxon>Metazoa</taxon>
        <taxon>Ecdysozoa</taxon>
        <taxon>Nematoda</taxon>
        <taxon>Chromadorea</taxon>
        <taxon>Rhabditida</taxon>
        <taxon>Rhabditina</taxon>
        <taxon>Rhabditomorpha</taxon>
        <taxon>Strongyloidea</taxon>
        <taxon>Strongylidae</taxon>
        <taxon>Oesophagostomum</taxon>
    </lineage>
</organism>
<dbReference type="Gene3D" id="3.40.190.10">
    <property type="entry name" value="Periplasmic binding protein-like II"/>
    <property type="match status" value="1"/>
</dbReference>
<evidence type="ECO:0008006" key="4">
    <source>
        <dbReference type="Google" id="ProtNLM"/>
    </source>
</evidence>
<proteinExistence type="predicted"/>
<dbReference type="PANTHER" id="PTHR22714:SF3">
    <property type="entry name" value="PBPE DOMAIN-CONTAINING PROTEIN"/>
    <property type="match status" value="1"/>
</dbReference>
<keyword evidence="3" id="KW-1185">Reference proteome</keyword>
<keyword evidence="1" id="KW-0472">Membrane</keyword>
<protein>
    <recommendedName>
        <fullName evidence="4">Solute-binding protein family 3/N-terminal domain-containing protein</fullName>
    </recommendedName>
</protein>
<evidence type="ECO:0000313" key="2">
    <source>
        <dbReference type="EMBL" id="KHJ98286.1"/>
    </source>
</evidence>
<dbReference type="OrthoDB" id="9997229at2759"/>
<dbReference type="AlphaFoldDB" id="A0A0B1TQA3"/>
<feature type="transmembrane region" description="Helical" evidence="1">
    <location>
        <begin position="141"/>
        <end position="163"/>
    </location>
</feature>
<dbReference type="EMBL" id="KN549332">
    <property type="protein sequence ID" value="KHJ98286.1"/>
    <property type="molecule type" value="Genomic_DNA"/>
</dbReference>
<dbReference type="Proteomes" id="UP000053660">
    <property type="component" value="Unassembled WGS sequence"/>
</dbReference>
<evidence type="ECO:0000313" key="3">
    <source>
        <dbReference type="Proteomes" id="UP000053660"/>
    </source>
</evidence>
<name>A0A0B1TQA3_OESDE</name>
<dbReference type="PANTHER" id="PTHR22714">
    <property type="entry name" value="PROTEIN CBG02446-RELATED"/>
    <property type="match status" value="1"/>
</dbReference>
<feature type="transmembrane region" description="Helical" evidence="1">
    <location>
        <begin position="198"/>
        <end position="216"/>
    </location>
</feature>
<dbReference type="SUPFAM" id="SSF53850">
    <property type="entry name" value="Periplasmic binding protein-like II"/>
    <property type="match status" value="1"/>
</dbReference>
<dbReference type="Gene3D" id="1.10.287.70">
    <property type="match status" value="1"/>
</dbReference>
<keyword evidence="1" id="KW-1133">Transmembrane helix</keyword>
<evidence type="ECO:0000256" key="1">
    <source>
        <dbReference type="SAM" id="Phobius"/>
    </source>
</evidence>
<sequence length="370" mass="41739">MPSPLGRPIRVGVFEHDPDAFNCFRLLPRYPCPKPGAEVEIIRIVMELLDWEWEIVDTENEFGVVNDFGSLQPDGNFSGVMGLLATNKIDMSGLSMRISPERMGAAHFAFPIRYFQQVYIINRPPESDFRNFIFNTFTTQIWMMLFVTILGVAMIRFVIAILIDRRPSSNVSILTGSILETFGIMLKQRVLDPTATSAMVLEGILIAVMVVVTQYYESSMNSKLTAPPTSAVPFYHQDELLSALSPYLPMSFECLKGSGVNYISALLEHKKRYLTYYADLELEGSNERNIERIKKIMKYNPVVTHENENDLIAEIKRGGVFFSTYDIELLPQTVSSWDRKRGLTVIRDTTGIISYAGHAFSSGNAALCNL</sequence>
<gene>
    <name evidence="2" type="ORF">OESDEN_01726</name>
</gene>
<keyword evidence="1" id="KW-0812">Transmembrane</keyword>
<accession>A0A0B1TQA3</accession>
<dbReference type="InterPro" id="IPR040128">
    <property type="entry name" value="T25E4.2-like"/>
</dbReference>